<dbReference type="AlphaFoldDB" id="A0A2J6RJN1"/>
<feature type="chain" id="PRO_5014352303" evidence="6">
    <location>
        <begin position="17"/>
        <end position="278"/>
    </location>
</feature>
<dbReference type="Pfam" id="PF03443">
    <property type="entry name" value="AA9"/>
    <property type="match status" value="1"/>
</dbReference>
<sequence length="278" mass="29749">MFSLIAFVGLISTVAAHGHAQLFVIDGVFFDGYGPQYQYKNPQPITAEWKTPTVLDNGFVAPAAYTNPDIICHRSATNGLAAAPAKAGSKIQIYWDTWPTSHKGPIIDMLANCNGPCETVDKTKLEFFKIDQLALLDPKPQYGNWSTDIMIANNYSWILEIPPTIAPGNYILRHEIIALHAASQPNGAQNYPFCFNLAISGNGTAKPPGVLATTFYTPKDPGILYNLDVAPPVPAYTIPGPPLWSGGVAGVAQTKSPWPKTTGATVNALAGAKAGRRG</sequence>
<keyword evidence="5" id="KW-0325">Glycoprotein</keyword>
<evidence type="ECO:0000313" key="9">
    <source>
        <dbReference type="Proteomes" id="UP000235786"/>
    </source>
</evidence>
<keyword evidence="8" id="KW-0378">Hydrolase</keyword>
<evidence type="ECO:0000256" key="1">
    <source>
        <dbReference type="ARBA" id="ARBA00001973"/>
    </source>
</evidence>
<comment type="subcellular location">
    <subcellularLocation>
        <location evidence="2">Secreted</location>
    </subcellularLocation>
</comment>
<evidence type="ECO:0000313" key="8">
    <source>
        <dbReference type="EMBL" id="PMD38697.1"/>
    </source>
</evidence>
<feature type="signal peptide" evidence="6">
    <location>
        <begin position="1"/>
        <end position="16"/>
    </location>
</feature>
<name>A0A2J6RJN1_HYAVF</name>
<dbReference type="GO" id="GO:0016787">
    <property type="term" value="F:hydrolase activity"/>
    <property type="evidence" value="ECO:0007669"/>
    <property type="project" value="UniProtKB-KW"/>
</dbReference>
<dbReference type="STRING" id="1149755.A0A2J6RJN1"/>
<evidence type="ECO:0000256" key="4">
    <source>
        <dbReference type="ARBA" id="ARBA00023157"/>
    </source>
</evidence>
<keyword evidence="6" id="KW-0732">Signal</keyword>
<feature type="domain" description="Auxiliary Activity family 9 catalytic" evidence="7">
    <location>
        <begin position="17"/>
        <end position="228"/>
    </location>
</feature>
<dbReference type="Proteomes" id="UP000235786">
    <property type="component" value="Unassembled WGS sequence"/>
</dbReference>
<dbReference type="GO" id="GO:0005576">
    <property type="term" value="C:extracellular region"/>
    <property type="evidence" value="ECO:0007669"/>
    <property type="project" value="UniProtKB-SubCell"/>
</dbReference>
<dbReference type="EMBL" id="KZ613947">
    <property type="protein sequence ID" value="PMD38697.1"/>
    <property type="molecule type" value="Genomic_DNA"/>
</dbReference>
<keyword evidence="3" id="KW-0964">Secreted</keyword>
<comment type="cofactor">
    <cofactor evidence="1">
        <name>Cu(2+)</name>
        <dbReference type="ChEBI" id="CHEBI:29036"/>
    </cofactor>
</comment>
<protein>
    <submittedName>
        <fullName evidence="8">Glycoside hydrolase family 61 protein</fullName>
    </submittedName>
</protein>
<dbReference type="InterPro" id="IPR049892">
    <property type="entry name" value="AA9"/>
</dbReference>
<dbReference type="PANTHER" id="PTHR33353:SF34">
    <property type="entry name" value="ENDO-BETA-1,4-GLUCANASE D"/>
    <property type="match status" value="1"/>
</dbReference>
<dbReference type="Gene3D" id="2.70.50.70">
    <property type="match status" value="1"/>
</dbReference>
<organism evidence="8 9">
    <name type="scientific">Hyaloscypha variabilis (strain UAMH 11265 / GT02V1 / F)</name>
    <name type="common">Meliniomyces variabilis</name>
    <dbReference type="NCBI Taxonomy" id="1149755"/>
    <lineage>
        <taxon>Eukaryota</taxon>
        <taxon>Fungi</taxon>
        <taxon>Dikarya</taxon>
        <taxon>Ascomycota</taxon>
        <taxon>Pezizomycotina</taxon>
        <taxon>Leotiomycetes</taxon>
        <taxon>Helotiales</taxon>
        <taxon>Hyaloscyphaceae</taxon>
        <taxon>Hyaloscypha</taxon>
        <taxon>Hyaloscypha variabilis</taxon>
    </lineage>
</organism>
<dbReference type="OrthoDB" id="4849160at2759"/>
<proteinExistence type="predicted"/>
<evidence type="ECO:0000256" key="3">
    <source>
        <dbReference type="ARBA" id="ARBA00022525"/>
    </source>
</evidence>
<evidence type="ECO:0000256" key="2">
    <source>
        <dbReference type="ARBA" id="ARBA00004613"/>
    </source>
</evidence>
<reference evidence="8 9" key="1">
    <citation type="submission" date="2016-04" db="EMBL/GenBank/DDBJ databases">
        <title>A degradative enzymes factory behind the ericoid mycorrhizal symbiosis.</title>
        <authorList>
            <consortium name="DOE Joint Genome Institute"/>
            <person name="Martino E."/>
            <person name="Morin E."/>
            <person name="Grelet G."/>
            <person name="Kuo A."/>
            <person name="Kohler A."/>
            <person name="Daghino S."/>
            <person name="Barry K."/>
            <person name="Choi C."/>
            <person name="Cichocki N."/>
            <person name="Clum A."/>
            <person name="Copeland A."/>
            <person name="Hainaut M."/>
            <person name="Haridas S."/>
            <person name="Labutti K."/>
            <person name="Lindquist E."/>
            <person name="Lipzen A."/>
            <person name="Khouja H.-R."/>
            <person name="Murat C."/>
            <person name="Ohm R."/>
            <person name="Olson A."/>
            <person name="Spatafora J."/>
            <person name="Veneault-Fourrey C."/>
            <person name="Henrissat B."/>
            <person name="Grigoriev I."/>
            <person name="Martin F."/>
            <person name="Perotto S."/>
        </authorList>
    </citation>
    <scope>NUCLEOTIDE SEQUENCE [LARGE SCALE GENOMIC DNA]</scope>
    <source>
        <strain evidence="8 9">F</strain>
    </source>
</reference>
<evidence type="ECO:0000259" key="7">
    <source>
        <dbReference type="Pfam" id="PF03443"/>
    </source>
</evidence>
<dbReference type="CDD" id="cd21175">
    <property type="entry name" value="LPMO_AA9"/>
    <property type="match status" value="1"/>
</dbReference>
<evidence type="ECO:0000256" key="5">
    <source>
        <dbReference type="ARBA" id="ARBA00023180"/>
    </source>
</evidence>
<gene>
    <name evidence="8" type="ORF">L207DRAFT_461173</name>
</gene>
<dbReference type="InterPro" id="IPR005103">
    <property type="entry name" value="AA9_LPMO"/>
</dbReference>
<accession>A0A2J6RJN1</accession>
<keyword evidence="4" id="KW-1015">Disulfide bond</keyword>
<evidence type="ECO:0000256" key="6">
    <source>
        <dbReference type="SAM" id="SignalP"/>
    </source>
</evidence>
<keyword evidence="9" id="KW-1185">Reference proteome</keyword>
<dbReference type="PANTHER" id="PTHR33353">
    <property type="entry name" value="PUTATIVE (AFU_ORTHOLOGUE AFUA_1G12560)-RELATED"/>
    <property type="match status" value="1"/>
</dbReference>